<keyword evidence="3" id="KW-1185">Reference proteome</keyword>
<feature type="region of interest" description="Disordered" evidence="1">
    <location>
        <begin position="164"/>
        <end position="184"/>
    </location>
</feature>
<evidence type="ECO:0000313" key="3">
    <source>
        <dbReference type="Proteomes" id="UP001228690"/>
    </source>
</evidence>
<accession>A0ABY8MLS2</accession>
<sequence>MLPVLSLSLLACAPLSDSKDPPAVKYAVTFPYIGPNELTFSITSPLGGESEFTFGISAAATTTLPAQLGRGYIKRTLTKGVSREVFMAHLHTIPDDISTLTAEHLLKENTTYYLNIYRGRELASQKSFTTAKFATLSSLERRQGSNNIGIHSWDQYFHSNGAVKDSGGNTASTPRTSTEKHSPKKIEVKEEEYLILPMRFTFPILAEPSPITSSEEVKLLLIQAQANNNGTFEIVFTYYAGAVGEGPGGNTKTVFLERKMKSTDFDVYFSAIIAMSPSDPENKKYFFPNGLDMEYSAQYNSANYFSTQTIQNVQLITK</sequence>
<organism evidence="2 3">
    <name type="scientific">Candidatus Haliotispira prima</name>
    <dbReference type="NCBI Taxonomy" id="3034016"/>
    <lineage>
        <taxon>Bacteria</taxon>
        <taxon>Pseudomonadati</taxon>
        <taxon>Spirochaetota</taxon>
        <taxon>Spirochaetia</taxon>
        <taxon>Spirochaetales</taxon>
        <taxon>Spirochaetaceae</taxon>
        <taxon>Candidatus Haliotispira</taxon>
    </lineage>
</organism>
<evidence type="ECO:0000313" key="2">
    <source>
        <dbReference type="EMBL" id="WGK69744.1"/>
    </source>
</evidence>
<feature type="compositionally biased region" description="Polar residues" evidence="1">
    <location>
        <begin position="167"/>
        <end position="176"/>
    </location>
</feature>
<gene>
    <name evidence="2" type="ORF">P0082_02450</name>
</gene>
<dbReference type="Proteomes" id="UP001228690">
    <property type="component" value="Chromosome"/>
</dbReference>
<evidence type="ECO:0000256" key="1">
    <source>
        <dbReference type="SAM" id="MobiDB-lite"/>
    </source>
</evidence>
<dbReference type="EMBL" id="CP123443">
    <property type="protein sequence ID" value="WGK69744.1"/>
    <property type="molecule type" value="Genomic_DNA"/>
</dbReference>
<evidence type="ECO:0008006" key="4">
    <source>
        <dbReference type="Google" id="ProtNLM"/>
    </source>
</evidence>
<protein>
    <recommendedName>
        <fullName evidence="4">Lipoprotein</fullName>
    </recommendedName>
</protein>
<reference evidence="2 3" key="1">
    <citation type="submission" date="2023-04" db="EMBL/GenBank/DDBJ databases">
        <title>Spirochaete genome identified in red abalone sample constitutes a novel genus.</title>
        <authorList>
            <person name="Sharma S.P."/>
            <person name="Purcell C.M."/>
            <person name="Hyde J.R."/>
            <person name="Severin A.J."/>
        </authorList>
    </citation>
    <scope>NUCLEOTIDE SEQUENCE [LARGE SCALE GENOMIC DNA]</scope>
    <source>
        <strain evidence="2 3">SP-2023</strain>
    </source>
</reference>
<proteinExistence type="predicted"/>
<name>A0ABY8MLS2_9SPIO</name>
<dbReference type="RefSeq" id="WP_326927930.1">
    <property type="nucleotide sequence ID" value="NZ_CP123443.1"/>
</dbReference>